<accession>A0A7X3KRQ3</accession>
<gene>
    <name evidence="2" type="ORF">GO594_01550</name>
</gene>
<proteinExistence type="predicted"/>
<reference evidence="2 3" key="1">
    <citation type="submission" date="2019-12" db="EMBL/GenBank/DDBJ databases">
        <title>Draft genome sequence of Pseudomonas otitidis recovered from a chicken carcass.</title>
        <authorList>
            <person name="Vieira T.R."/>
            <person name="Oliviera E.F.C."/>
            <person name="Silva N.M.V."/>
            <person name="Sambrano G.E."/>
            <person name="Cibulski S.P."/>
            <person name="Cardoso M.R.I."/>
        </authorList>
    </citation>
    <scope>NUCLEOTIDE SEQUENCE [LARGE SCALE GENOMIC DNA]</scope>
    <source>
        <strain evidence="2 3">25_K</strain>
    </source>
</reference>
<dbReference type="AlphaFoldDB" id="A0A7X3KRQ3"/>
<evidence type="ECO:0000313" key="2">
    <source>
        <dbReference type="EMBL" id="MWK54650.1"/>
    </source>
</evidence>
<evidence type="ECO:0000313" key="3">
    <source>
        <dbReference type="Proteomes" id="UP000461288"/>
    </source>
</evidence>
<organism evidence="2 3">
    <name type="scientific">Metapseudomonas otitidis</name>
    <dbReference type="NCBI Taxonomy" id="319939"/>
    <lineage>
        <taxon>Bacteria</taxon>
        <taxon>Pseudomonadati</taxon>
        <taxon>Pseudomonadota</taxon>
        <taxon>Gammaproteobacteria</taxon>
        <taxon>Pseudomonadales</taxon>
        <taxon>Pseudomonadaceae</taxon>
        <taxon>Metapseudomonas</taxon>
    </lineage>
</organism>
<protein>
    <submittedName>
        <fullName evidence="2">DUF2357 domain-containing protein</fullName>
    </submittedName>
</protein>
<sequence length="537" mass="60547">MTTLSCIDANGRRFDVVAEHLCAGFMEQGEYHFLNIPGAGLYIDDLPLATGVRDGQSVWLWSPGYFAGEVCAELLNSEGELLARYRLDVSPSASKLGRESFERMLEQIFAFDPALLFGTESAQFGIGRHGQEVSPHLQYARLRRYGEQLLRALKQVVARPLVSLRHERTWLPAQQVKRLDRQSLRQVLRDPAALALLSPQAVIRPSPADVRFDVPSVYEDQDNPANQALAMVLHEVLRRCRQVMVAFEQLAANESLSESRSPLAPRLGRRIAYLESLHRALRKLQGVPPFCNQRHRQVTAAGLNAISAHPTYARAYRFGWYVLRAGLQGVAQDESLWITPTWEVYERWCYAMLVEQFQRLYPALKWRRHERSKREDCMVWSGCSDSLEIEIWLQVSCPAIDQPPYRGFSSISRQRYPDIALTVRGAGSEHFIVMDAKYRSSRSAVLDAMASAHLYRDSLRWRGRRPDCSLLLIPRGGAVPTLEGPQYRQGNSVGVVAVSDPDGAAELVRMLAEYWVELPANAQGTEYSQVSDGIGCC</sequence>
<comment type="caution">
    <text evidence="2">The sequence shown here is derived from an EMBL/GenBank/DDBJ whole genome shotgun (WGS) entry which is preliminary data.</text>
</comment>
<dbReference type="EMBL" id="WTFN01000002">
    <property type="protein sequence ID" value="MWK54650.1"/>
    <property type="molecule type" value="Genomic_DNA"/>
</dbReference>
<dbReference type="Proteomes" id="UP000461288">
    <property type="component" value="Unassembled WGS sequence"/>
</dbReference>
<evidence type="ECO:0000259" key="1">
    <source>
        <dbReference type="Pfam" id="PF09823"/>
    </source>
</evidence>
<dbReference type="InterPro" id="IPR018633">
    <property type="entry name" value="DUF2357"/>
</dbReference>
<name>A0A7X3KRQ3_9GAMM</name>
<dbReference type="Pfam" id="PF09823">
    <property type="entry name" value="DUF2357"/>
    <property type="match status" value="1"/>
</dbReference>
<feature type="domain" description="DUF2357" evidence="1">
    <location>
        <begin position="95"/>
        <end position="253"/>
    </location>
</feature>
<dbReference type="RefSeq" id="WP_160479509.1">
    <property type="nucleotide sequence ID" value="NZ_WTFN01000002.1"/>
</dbReference>